<reference evidence="5 6" key="1">
    <citation type="submission" date="2023-11" db="EMBL/GenBank/DDBJ databases">
        <title>Bacillus jintuensis, isolated from a mudflat on the Beibu Gulf coast.</title>
        <authorList>
            <person name="Li M."/>
        </authorList>
    </citation>
    <scope>NUCLEOTIDE SEQUENCE [LARGE SCALE GENOMIC DNA]</scope>
    <source>
        <strain evidence="5 6">31A1R</strain>
    </source>
</reference>
<feature type="domain" description="Bacillithiol biosynthesis BshC N-terminal Rossmann-like" evidence="3">
    <location>
        <begin position="1"/>
        <end position="383"/>
    </location>
</feature>
<dbReference type="HAMAP" id="MF_01867">
    <property type="entry name" value="BshC"/>
    <property type="match status" value="1"/>
</dbReference>
<comment type="function">
    <text evidence="2">Involved in bacillithiol (BSH) biosynthesis. May catalyze the last step of the pathway, the addition of cysteine to glucosamine malate (GlcN-Mal) to generate BSH.</text>
</comment>
<dbReference type="EC" id="6.-.-.-" evidence="2"/>
<dbReference type="Pfam" id="PF10079">
    <property type="entry name" value="Rossmann-like_BshC"/>
    <property type="match status" value="1"/>
</dbReference>
<name>A0ABU5IU71_9BACI</name>
<dbReference type="EMBL" id="JAXOFX010000001">
    <property type="protein sequence ID" value="MDZ5470691.1"/>
    <property type="molecule type" value="Genomic_DNA"/>
</dbReference>
<evidence type="ECO:0000313" key="5">
    <source>
        <dbReference type="EMBL" id="MDZ5470691.1"/>
    </source>
</evidence>
<accession>A0ABU5IU71</accession>
<dbReference type="InterPro" id="IPR011199">
    <property type="entry name" value="Bacillithiol_biosynth_BshC"/>
</dbReference>
<dbReference type="PIRSF" id="PIRSF012535">
    <property type="entry name" value="UCP012535"/>
    <property type="match status" value="1"/>
</dbReference>
<evidence type="ECO:0000259" key="4">
    <source>
        <dbReference type="Pfam" id="PF24850"/>
    </source>
</evidence>
<evidence type="ECO:0000256" key="2">
    <source>
        <dbReference type="HAMAP-Rule" id="MF_01867"/>
    </source>
</evidence>
<dbReference type="InterPro" id="IPR055398">
    <property type="entry name" value="Rossmann-like_BshC"/>
</dbReference>
<organism evidence="5 6">
    <name type="scientific">Robertmurraya mangrovi</name>
    <dbReference type="NCBI Taxonomy" id="3098077"/>
    <lineage>
        <taxon>Bacteria</taxon>
        <taxon>Bacillati</taxon>
        <taxon>Bacillota</taxon>
        <taxon>Bacilli</taxon>
        <taxon>Bacillales</taxon>
        <taxon>Bacillaceae</taxon>
        <taxon>Robertmurraya</taxon>
    </lineage>
</organism>
<keyword evidence="1 2" id="KW-0436">Ligase</keyword>
<protein>
    <recommendedName>
        <fullName evidence="2">Putative cysteine ligase BshC</fullName>
        <ecNumber evidence="2">6.-.-.-</ecNumber>
    </recommendedName>
</protein>
<sequence>MEIFNLFIPATNQLATDYTLNKLNIDRFFHYNYQDSSDYKKRLIDLKSQPFMRNELADHITQFMGKYPSSDQVLASIDKLRQKDSVVVIGGQQAGVLTGPLYTIHKVISIIKLAEEKEVELGVPVVPVFWIAGEDHDFDEVNHVFIENESKLEKKVYPERVLDKRMVSDVPINKTICLQWTNKIIETLGETVHTKGLLDLAEKSINSSETFIDFFAHIVMELFKEHGLLIVDSGDKELRKLEKEIFTKQIKESIHITEALKVQQVELQNQGYNNGISITDQAANLFFYDETHHERILLEYNQEMNQFVGKNDSVSFTKEQLLEIAAEFPEKLSNNVVTRPLTQEWLFPTLAFIAGPGEILYWAELKKAFELFGLKIPPIVPRLNITLLERDIETDLNDLNLSVEEVLQLGVNNSKEQFYNEVKDNTYDHLFIQMKDQLKQNYEQVRLKTSNEYRGLAPLLEKNETILFNQIDFMANKIEEAQKLKHQVRLNKYDRIANSLKPSNYPQERIWNVFYYLNQYGLTFIDELLKQPFRFDGNHNVVKL</sequence>
<dbReference type="Proteomes" id="UP001290455">
    <property type="component" value="Unassembled WGS sequence"/>
</dbReference>
<proteinExistence type="inferred from homology"/>
<dbReference type="InterPro" id="IPR055399">
    <property type="entry name" value="CC_BshC"/>
</dbReference>
<gene>
    <name evidence="2 5" type="primary">bshC</name>
    <name evidence="5" type="ORF">SM124_02895</name>
</gene>
<comment type="caution">
    <text evidence="5">The sequence shown here is derived from an EMBL/GenBank/DDBJ whole genome shotgun (WGS) entry which is preliminary data.</text>
</comment>
<evidence type="ECO:0000259" key="3">
    <source>
        <dbReference type="Pfam" id="PF10079"/>
    </source>
</evidence>
<dbReference type="RefSeq" id="WP_322444982.1">
    <property type="nucleotide sequence ID" value="NZ_JAXOFX010000001.1"/>
</dbReference>
<dbReference type="NCBIfam" id="TIGR03998">
    <property type="entry name" value="thiol_BshC"/>
    <property type="match status" value="1"/>
</dbReference>
<comment type="similarity">
    <text evidence="2">Belongs to the BshC family.</text>
</comment>
<keyword evidence="6" id="KW-1185">Reference proteome</keyword>
<feature type="domain" description="Bacillithiol biosynthesis BshC C-terminal coiled-coil" evidence="4">
    <location>
        <begin position="385"/>
        <end position="544"/>
    </location>
</feature>
<dbReference type="Pfam" id="PF24850">
    <property type="entry name" value="CC_BshC"/>
    <property type="match status" value="1"/>
</dbReference>
<evidence type="ECO:0000313" key="6">
    <source>
        <dbReference type="Proteomes" id="UP001290455"/>
    </source>
</evidence>
<evidence type="ECO:0000256" key="1">
    <source>
        <dbReference type="ARBA" id="ARBA00022598"/>
    </source>
</evidence>